<evidence type="ECO:0000256" key="1">
    <source>
        <dbReference type="SAM" id="MobiDB-lite"/>
    </source>
</evidence>
<accession>A0ABY8J192</accession>
<evidence type="ECO:0008006" key="4">
    <source>
        <dbReference type="Google" id="ProtNLM"/>
    </source>
</evidence>
<evidence type="ECO:0000313" key="3">
    <source>
        <dbReference type="Proteomes" id="UP001221597"/>
    </source>
</evidence>
<name>A0ABY8J192_9BACI</name>
<dbReference type="RefSeq" id="WP_283077158.1">
    <property type="nucleotide sequence ID" value="NZ_CP121671.1"/>
</dbReference>
<proteinExistence type="predicted"/>
<organism evidence="2 3">
    <name type="scientific">Halobacillus naozhouensis</name>
    <dbReference type="NCBI Taxonomy" id="554880"/>
    <lineage>
        <taxon>Bacteria</taxon>
        <taxon>Bacillati</taxon>
        <taxon>Bacillota</taxon>
        <taxon>Bacilli</taxon>
        <taxon>Bacillales</taxon>
        <taxon>Bacillaceae</taxon>
        <taxon>Halobacillus</taxon>
    </lineage>
</organism>
<feature type="region of interest" description="Disordered" evidence="1">
    <location>
        <begin position="93"/>
        <end position="118"/>
    </location>
</feature>
<sequence>MNDLLDYKLKKMDHNVKYRKVPMKEQDIDEMVQQVTNHQSKKPLKNWIKLTFPMPAVAVIALLCFQVTNQPAESEVHKAAPLSERSLVTELKAQQSLASTSSQDQTVQPLSGTKWTDRKQGPTMIRQTYVMFEEEMYVQTGNRVEKSKLHQVIGTVKPGNASEQHAKQAFFPETDIYSIEGNDSSEKIAIHSRRSTGIGTSSISQQGFFIFKKQQPLPAAQ</sequence>
<gene>
    <name evidence="2" type="ORF">P9989_01915</name>
</gene>
<protein>
    <recommendedName>
        <fullName evidence="4">LPS export ABC transporter periplasmic protein LptC</fullName>
    </recommendedName>
</protein>
<dbReference type="EMBL" id="CP121671">
    <property type="protein sequence ID" value="WFT75189.1"/>
    <property type="molecule type" value="Genomic_DNA"/>
</dbReference>
<keyword evidence="3" id="KW-1185">Reference proteome</keyword>
<reference evidence="2 3" key="1">
    <citation type="submission" date="2023-04" db="EMBL/GenBank/DDBJ databases">
        <title>Genome sequence of Halobacillus naozhouensis KACC 21980.</title>
        <authorList>
            <person name="Kim S."/>
            <person name="Heo J."/>
            <person name="Kwon S.-W."/>
        </authorList>
    </citation>
    <scope>NUCLEOTIDE SEQUENCE [LARGE SCALE GENOMIC DNA]</scope>
    <source>
        <strain evidence="2 3">KCTC 13234</strain>
    </source>
</reference>
<dbReference type="Proteomes" id="UP001221597">
    <property type="component" value="Chromosome"/>
</dbReference>
<evidence type="ECO:0000313" key="2">
    <source>
        <dbReference type="EMBL" id="WFT75189.1"/>
    </source>
</evidence>
<feature type="compositionally biased region" description="Polar residues" evidence="1">
    <location>
        <begin position="93"/>
        <end position="114"/>
    </location>
</feature>